<dbReference type="InterPro" id="IPR036388">
    <property type="entry name" value="WH-like_DNA-bd_sf"/>
</dbReference>
<dbReference type="InterPro" id="IPR050679">
    <property type="entry name" value="Bact_HTH_transcr_reg"/>
</dbReference>
<keyword evidence="2" id="KW-0238">DNA-binding</keyword>
<sequence>MLDREGPVPIYQQIAQLIHDQITRGELAIGDPVPSEASLEADFRIARTTARRVARELRERGVAHTIRGQGTFVGEAGGSPAPRRIPVYRRIAEEIAARIKQGEIPPNKAIPGEKTMMREYGVAKVTARQAVACLREQGWVFTVPHRGTYVSSADNWPGSEGP</sequence>
<evidence type="ECO:0000259" key="4">
    <source>
        <dbReference type="PROSITE" id="PS50949"/>
    </source>
</evidence>
<dbReference type="InterPro" id="IPR036390">
    <property type="entry name" value="WH_DNA-bd_sf"/>
</dbReference>
<dbReference type="SMART" id="SM00345">
    <property type="entry name" value="HTH_GNTR"/>
    <property type="match status" value="2"/>
</dbReference>
<evidence type="ECO:0000256" key="3">
    <source>
        <dbReference type="ARBA" id="ARBA00023163"/>
    </source>
</evidence>
<dbReference type="InterPro" id="IPR000524">
    <property type="entry name" value="Tscrpt_reg_HTH_GntR"/>
</dbReference>
<evidence type="ECO:0000313" key="6">
    <source>
        <dbReference type="Proteomes" id="UP001612928"/>
    </source>
</evidence>
<dbReference type="RefSeq" id="WP_397024231.1">
    <property type="nucleotide sequence ID" value="NZ_JBITMB010000007.1"/>
</dbReference>
<accession>A0ABW8AB63</accession>
<feature type="domain" description="HTH gntR-type" evidence="4">
    <location>
        <begin position="8"/>
        <end position="76"/>
    </location>
</feature>
<dbReference type="PANTHER" id="PTHR44846">
    <property type="entry name" value="MANNOSYL-D-GLYCERATE TRANSPORT/METABOLISM SYSTEM REPRESSOR MNGR-RELATED"/>
    <property type="match status" value="1"/>
</dbReference>
<feature type="domain" description="HTH gntR-type" evidence="4">
    <location>
        <begin position="85"/>
        <end position="153"/>
    </location>
</feature>
<dbReference type="CDD" id="cd07377">
    <property type="entry name" value="WHTH_GntR"/>
    <property type="match status" value="2"/>
</dbReference>
<evidence type="ECO:0000256" key="2">
    <source>
        <dbReference type="ARBA" id="ARBA00023125"/>
    </source>
</evidence>
<dbReference type="PANTHER" id="PTHR44846:SF1">
    <property type="entry name" value="MANNOSYL-D-GLYCERATE TRANSPORT_METABOLISM SYSTEM REPRESSOR MNGR-RELATED"/>
    <property type="match status" value="1"/>
</dbReference>
<keyword evidence="1" id="KW-0805">Transcription regulation</keyword>
<dbReference type="Proteomes" id="UP001612928">
    <property type="component" value="Unassembled WGS sequence"/>
</dbReference>
<dbReference type="Gene3D" id="1.10.10.10">
    <property type="entry name" value="Winged helix-like DNA-binding domain superfamily/Winged helix DNA-binding domain"/>
    <property type="match status" value="2"/>
</dbReference>
<evidence type="ECO:0000313" key="5">
    <source>
        <dbReference type="EMBL" id="MFI7444019.1"/>
    </source>
</evidence>
<keyword evidence="6" id="KW-1185">Reference proteome</keyword>
<dbReference type="Pfam" id="PF00392">
    <property type="entry name" value="GntR"/>
    <property type="match status" value="2"/>
</dbReference>
<proteinExistence type="predicted"/>
<comment type="caution">
    <text evidence="5">The sequence shown here is derived from an EMBL/GenBank/DDBJ whole genome shotgun (WGS) entry which is preliminary data.</text>
</comment>
<keyword evidence="3" id="KW-0804">Transcription</keyword>
<reference evidence="5 6" key="1">
    <citation type="submission" date="2024-10" db="EMBL/GenBank/DDBJ databases">
        <title>The Natural Products Discovery Center: Release of the First 8490 Sequenced Strains for Exploring Actinobacteria Biosynthetic Diversity.</title>
        <authorList>
            <person name="Kalkreuter E."/>
            <person name="Kautsar S.A."/>
            <person name="Yang D."/>
            <person name="Bader C.D."/>
            <person name="Teijaro C.N."/>
            <person name="Fluegel L."/>
            <person name="Davis C.M."/>
            <person name="Simpson J.R."/>
            <person name="Lauterbach L."/>
            <person name="Steele A.D."/>
            <person name="Gui C."/>
            <person name="Meng S."/>
            <person name="Li G."/>
            <person name="Viehrig K."/>
            <person name="Ye F."/>
            <person name="Su P."/>
            <person name="Kiefer A.F."/>
            <person name="Nichols A."/>
            <person name="Cepeda A.J."/>
            <person name="Yan W."/>
            <person name="Fan B."/>
            <person name="Jiang Y."/>
            <person name="Adhikari A."/>
            <person name="Zheng C.-J."/>
            <person name="Schuster L."/>
            <person name="Cowan T.M."/>
            <person name="Smanski M.J."/>
            <person name="Chevrette M.G."/>
            <person name="De Carvalho L.P.S."/>
            <person name="Shen B."/>
        </authorList>
    </citation>
    <scope>NUCLEOTIDE SEQUENCE [LARGE SCALE GENOMIC DNA]</scope>
    <source>
        <strain evidence="5 6">NPDC049503</strain>
    </source>
</reference>
<dbReference type="SUPFAM" id="SSF46785">
    <property type="entry name" value="Winged helix' DNA-binding domain"/>
    <property type="match status" value="2"/>
</dbReference>
<dbReference type="EMBL" id="JBITMB010000007">
    <property type="protein sequence ID" value="MFI7444019.1"/>
    <property type="molecule type" value="Genomic_DNA"/>
</dbReference>
<gene>
    <name evidence="5" type="ORF">ACIBP5_28955</name>
</gene>
<protein>
    <submittedName>
        <fullName evidence="5">GntR family transcriptional regulator</fullName>
    </submittedName>
</protein>
<name>A0ABW8AB63_9ACTN</name>
<dbReference type="PROSITE" id="PS50949">
    <property type="entry name" value="HTH_GNTR"/>
    <property type="match status" value="2"/>
</dbReference>
<evidence type="ECO:0000256" key="1">
    <source>
        <dbReference type="ARBA" id="ARBA00023015"/>
    </source>
</evidence>
<organism evidence="5 6">
    <name type="scientific">Nonomuraea indica</name>
    <dbReference type="NCBI Taxonomy" id="1581193"/>
    <lineage>
        <taxon>Bacteria</taxon>
        <taxon>Bacillati</taxon>
        <taxon>Actinomycetota</taxon>
        <taxon>Actinomycetes</taxon>
        <taxon>Streptosporangiales</taxon>
        <taxon>Streptosporangiaceae</taxon>
        <taxon>Nonomuraea</taxon>
    </lineage>
</organism>